<gene>
    <name evidence="1" type="ORF">ACFSL4_04230</name>
</gene>
<sequence>MTHHAADDAALTVRRLRGGALAGRPLWLFSSGPLDTSASERDIPPVPAVRRAMFLTDPGGKEMVIACGAAVFNARVAMRHLGFRPVVDLLPEPGDPAFLARVGYGAFDAPTRDGEFMARAIPRRHTHRGPFASGPLPAELLEAPGGHARAEGAVVQVVGHPEHLATLARLVRRAENMHRHNPWHATGLARCVGRGGVPVTAARQYPDRTLLAGRACLGPPRRHADHARKGRAGTGTVVVLSTPSDSRLDRSRTGQALRRVLLCAAARGVMAAFHTQPLELPAVRAELRKRLTQGRFPQIVQRLGRTPQRYRTPRRPPSEVLIRGDTTVHS</sequence>
<proteinExistence type="predicted"/>
<dbReference type="InterPro" id="IPR000415">
    <property type="entry name" value="Nitroreductase-like"/>
</dbReference>
<protein>
    <submittedName>
        <fullName evidence="1">Acg family FMN-binding oxidoreductase</fullName>
    </submittedName>
</protein>
<dbReference type="Proteomes" id="UP001597261">
    <property type="component" value="Unassembled WGS sequence"/>
</dbReference>
<keyword evidence="2" id="KW-1185">Reference proteome</keyword>
<dbReference type="Gene3D" id="3.40.109.10">
    <property type="entry name" value="NADH Oxidase"/>
    <property type="match status" value="1"/>
</dbReference>
<evidence type="ECO:0000313" key="1">
    <source>
        <dbReference type="EMBL" id="MFD1657459.1"/>
    </source>
</evidence>
<reference evidence="2" key="1">
    <citation type="journal article" date="2019" name="Int. J. Syst. Evol. Microbiol.">
        <title>The Global Catalogue of Microorganisms (GCM) 10K type strain sequencing project: providing services to taxonomists for standard genome sequencing and annotation.</title>
        <authorList>
            <consortium name="The Broad Institute Genomics Platform"/>
            <consortium name="The Broad Institute Genome Sequencing Center for Infectious Disease"/>
            <person name="Wu L."/>
            <person name="Ma J."/>
        </authorList>
    </citation>
    <scope>NUCLEOTIDE SEQUENCE [LARGE SCALE GENOMIC DNA]</scope>
    <source>
        <strain evidence="2">CGMCC 1.12470</strain>
    </source>
</reference>
<name>A0ABW4ILA7_9ACTN</name>
<accession>A0ABW4ILA7</accession>
<dbReference type="NCBIfam" id="NF047509">
    <property type="entry name" value="Rv3131_FMN_oxido"/>
    <property type="match status" value="1"/>
</dbReference>
<organism evidence="1 2">
    <name type="scientific">Streptomyces caeni</name>
    <dbReference type="NCBI Taxonomy" id="2307231"/>
    <lineage>
        <taxon>Bacteria</taxon>
        <taxon>Bacillati</taxon>
        <taxon>Actinomycetota</taxon>
        <taxon>Actinomycetes</taxon>
        <taxon>Kitasatosporales</taxon>
        <taxon>Streptomycetaceae</taxon>
        <taxon>Streptomyces</taxon>
    </lineage>
</organism>
<comment type="caution">
    <text evidence="1">The sequence shown here is derived from an EMBL/GenBank/DDBJ whole genome shotgun (WGS) entry which is preliminary data.</text>
</comment>
<dbReference type="RefSeq" id="WP_381078652.1">
    <property type="nucleotide sequence ID" value="NZ_JBHUDX010000011.1"/>
</dbReference>
<dbReference type="EMBL" id="JBHUDX010000011">
    <property type="protein sequence ID" value="MFD1657459.1"/>
    <property type="molecule type" value="Genomic_DNA"/>
</dbReference>
<evidence type="ECO:0000313" key="2">
    <source>
        <dbReference type="Proteomes" id="UP001597261"/>
    </source>
</evidence>